<dbReference type="Proteomes" id="UP001456344">
    <property type="component" value="Chromosome"/>
</dbReference>
<proteinExistence type="predicted"/>
<evidence type="ECO:0000313" key="1">
    <source>
        <dbReference type="EMBL" id="WYW19108.1"/>
    </source>
</evidence>
<sequence>MAGSGAGGCLDGHGDGTVFDLARRAGFPEFPWLALTVIGALCAWGLRGLDRSRLQTSVVQ</sequence>
<reference evidence="1" key="1">
    <citation type="submission" date="2023-10" db="EMBL/GenBank/DDBJ databases">
        <title>Whole genome sequencing of actinobacterial strain Amycolatopsis sp. (BCA-696) identifies the underlying plant growth-promoting genes.</title>
        <authorList>
            <person name="Gandham P."/>
            <person name="Vadla N."/>
            <person name="Saji A."/>
            <person name="Srinivas V."/>
            <person name="Ruperao P."/>
            <person name="Selvanayagam S."/>
            <person name="Saxena R.K."/>
            <person name="Rathore A."/>
            <person name="Gopalakrishnan S."/>
            <person name="Thakur V."/>
        </authorList>
    </citation>
    <scope>NUCLEOTIDE SEQUENCE</scope>
    <source>
        <strain evidence="1">BCA-696</strain>
    </source>
</reference>
<protein>
    <submittedName>
        <fullName evidence="1">Uncharacterized protein</fullName>
    </submittedName>
</protein>
<name>A0ACD5BI80_9PSEU</name>
<keyword evidence="2" id="KW-1185">Reference proteome</keyword>
<accession>A0ACD5BI80</accession>
<organism evidence="1 2">
    <name type="scientific">Amycolatopsis coloradensis</name>
    <dbReference type="NCBI Taxonomy" id="76021"/>
    <lineage>
        <taxon>Bacteria</taxon>
        <taxon>Bacillati</taxon>
        <taxon>Actinomycetota</taxon>
        <taxon>Actinomycetes</taxon>
        <taxon>Pseudonocardiales</taxon>
        <taxon>Pseudonocardiaceae</taxon>
        <taxon>Amycolatopsis</taxon>
    </lineage>
</organism>
<dbReference type="EMBL" id="CP150484">
    <property type="protein sequence ID" value="WYW19108.1"/>
    <property type="molecule type" value="Genomic_DNA"/>
</dbReference>
<gene>
    <name evidence="1" type="ORF">LCL61_26535</name>
</gene>
<evidence type="ECO:0000313" key="2">
    <source>
        <dbReference type="Proteomes" id="UP001456344"/>
    </source>
</evidence>